<name>A0AAQ1UNX5_9BACT</name>
<dbReference type="InterPro" id="IPR027417">
    <property type="entry name" value="P-loop_NTPase"/>
</dbReference>
<evidence type="ECO:0000313" key="2">
    <source>
        <dbReference type="Proteomes" id="UP000255283"/>
    </source>
</evidence>
<sequence length="313" mass="34934">MAQVNYFNIADYPIQIVFEESPYNDMRLLPSFEPFRTAAPGEGSDTRAGHDGTGQPLFRLVVDDTLRPIAKERRKRIRTFDTGNGDTIVDKVDDGGYQYIIKDLKGAECCMLQTDKEFSHCRCALNGSYDMRCFGLNNALMLIFAFASSLHHTLLIHASLVRQNGRGYAFIAKSGTGKSTQVSLWLRYLPGCDLMNDDNPVVRVVDGLPYIYGSPWSGKTPCYRNVKARLGAITRIDRAPQNSIERLSPVEAFASLLPSCSSMKWDEDIYNRICDTVSLIVESTGIYTLHCLPDREAAELCNATIAQHQDPQG</sequence>
<dbReference type="EMBL" id="UGTJ01000002">
    <property type="protein sequence ID" value="SUB96533.1"/>
    <property type="molecule type" value="Genomic_DNA"/>
</dbReference>
<accession>A0AAQ1UNX5</accession>
<comment type="caution">
    <text evidence="1">The sequence shown here is derived from an EMBL/GenBank/DDBJ whole genome shotgun (WGS) entry which is preliminary data.</text>
</comment>
<reference evidence="1 2" key="1">
    <citation type="submission" date="2018-06" db="EMBL/GenBank/DDBJ databases">
        <authorList>
            <consortium name="Pathogen Informatics"/>
            <person name="Doyle S."/>
        </authorList>
    </citation>
    <scope>NUCLEOTIDE SEQUENCE [LARGE SCALE GENOMIC DNA]</scope>
    <source>
        <strain evidence="1 2">NCTC13063</strain>
    </source>
</reference>
<proteinExistence type="predicted"/>
<protein>
    <recommendedName>
        <fullName evidence="3">SynChlorMet cassette protein ScmC</fullName>
    </recommendedName>
</protein>
<dbReference type="RefSeq" id="WP_004342340.1">
    <property type="nucleotide sequence ID" value="NZ_CALLWX010000006.1"/>
</dbReference>
<evidence type="ECO:0000313" key="1">
    <source>
        <dbReference type="EMBL" id="SUB96533.1"/>
    </source>
</evidence>
<dbReference type="Proteomes" id="UP000255283">
    <property type="component" value="Unassembled WGS sequence"/>
</dbReference>
<evidence type="ECO:0008006" key="3">
    <source>
        <dbReference type="Google" id="ProtNLM"/>
    </source>
</evidence>
<dbReference type="GeneID" id="93537221"/>
<gene>
    <name evidence="1" type="ORF">NCTC13063_02293</name>
</gene>
<dbReference type="SUPFAM" id="SSF53795">
    <property type="entry name" value="PEP carboxykinase-like"/>
    <property type="match status" value="1"/>
</dbReference>
<dbReference type="Gene3D" id="3.40.50.300">
    <property type="entry name" value="P-loop containing nucleotide triphosphate hydrolases"/>
    <property type="match status" value="1"/>
</dbReference>
<organism evidence="1 2">
    <name type="scientific">Segatella buccae</name>
    <dbReference type="NCBI Taxonomy" id="28126"/>
    <lineage>
        <taxon>Bacteria</taxon>
        <taxon>Pseudomonadati</taxon>
        <taxon>Bacteroidota</taxon>
        <taxon>Bacteroidia</taxon>
        <taxon>Bacteroidales</taxon>
        <taxon>Prevotellaceae</taxon>
        <taxon>Segatella</taxon>
    </lineage>
</organism>
<dbReference type="AlphaFoldDB" id="A0AAQ1UNX5"/>